<sequence length="938" mass="104957">MQEKKLFLLDAMALIYRAYYGLIRNPRLTTAGRNTNAQFGFTTTLLDLINKEKPTHMAVAFDTSAPTERHTTFVDYKAHREDAPEDLTDAIPDIKRIIAGFNIPCIELDGYEADDVIGTLAWEAADAGYTVYMVTPDKDYGQLVRDNIFIYKPPYMGSKEEIMGVKEVCDKWQIQNVNQVIDILGLMGDAVDNIPGIPGVGEKTAMKLLSQYGTLEGVLENADKIAGKMGEKIKAGAESAILSKQLATIITNVPVTFHEEDFCIRESNKDLLAEVFTELEFKTLGRRILGETFAAGSTTDSGNAQLDLFGNIVAETNLQPAREESEAAPSILTAEFNINNTAHHYHLAATPEERASLLANLLQRQEISFDTETTGTDANNVEMVGMSFAFAAGEAWYVPVPADQQAAKAIIEEFRPLFDATHILFVGQNIKYDMIVLKWYGIEIKGPVFDTMLAHYLIEPEGRRSMDLLSAQYLQYEPVSIETLIGKKGKNQGNMRDVELDKIKEYAAEDADITLQLKEKFAPLLPLKSVEKVFYEIENPLVKVLTDMEYEGIAIDRQALADYSRELDTEIKRAEESVYAQAGVRFNLASPKQLGEVLFEKLQLDPKAKKTRTGQYATGEDVLQKLSNKHQIVEDILVFRELSKLKSTYVDALPLMLNPRTNRVHTSYNQAVAVTGRLSSNNPNLQNIPIRTDRGREVRKAFVARDKDHVLLSADYSQIELRIIAAISKDEQMMAAFHDKLDIHTATAAKVYGIDLSEVTSEMRRNAKSVNFGIIYGVSAFGLSENLGIARSEAKTLIDNYFAQYPAIKEYMDSQIRFAQQTGYVETLLGRKRWLKDINSSNAVVRGYAERNAINMPIQGTAADMIKLAMINIHKTLQQHNLRSKMILQVHDELVFDARKDEVDIIKPLILEGMRNALPLAVPVEVEIGSGINWLEAH</sequence>
<dbReference type="InterPro" id="IPR018320">
    <property type="entry name" value="DNA_polymerase_1"/>
</dbReference>
<dbReference type="Pfam" id="PF01367">
    <property type="entry name" value="5_3_exonuc"/>
    <property type="match status" value="1"/>
</dbReference>
<keyword evidence="10 16" id="KW-0269">Exonuclease</keyword>
<dbReference type="InterPro" id="IPR043502">
    <property type="entry name" value="DNA/RNA_pol_sf"/>
</dbReference>
<evidence type="ECO:0000256" key="10">
    <source>
        <dbReference type="ARBA" id="ARBA00022839"/>
    </source>
</evidence>
<proteinExistence type="inferred from homology"/>
<evidence type="ECO:0000256" key="9">
    <source>
        <dbReference type="ARBA" id="ARBA00022801"/>
    </source>
</evidence>
<evidence type="ECO:0000259" key="18">
    <source>
        <dbReference type="SMART" id="SM00475"/>
    </source>
</evidence>
<evidence type="ECO:0000313" key="21">
    <source>
        <dbReference type="Proteomes" id="UP000468388"/>
    </source>
</evidence>
<evidence type="ECO:0000256" key="15">
    <source>
        <dbReference type="NCBIfam" id="TIGR00593"/>
    </source>
</evidence>
<dbReference type="SUPFAM" id="SSF56672">
    <property type="entry name" value="DNA/RNA polymerases"/>
    <property type="match status" value="1"/>
</dbReference>
<dbReference type="InterPro" id="IPR020046">
    <property type="entry name" value="5-3_exonucl_a-hlix_arch_N"/>
</dbReference>
<dbReference type="InterPro" id="IPR002562">
    <property type="entry name" value="3'-5'_exonuclease_dom"/>
</dbReference>
<comment type="caution">
    <text evidence="20">The sequence shown here is derived from an EMBL/GenBank/DDBJ whole genome shotgun (WGS) entry which is preliminary data.</text>
</comment>
<dbReference type="PRINTS" id="PR00868">
    <property type="entry name" value="DNAPOLI"/>
</dbReference>
<keyword evidence="13 16" id="KW-0234">DNA repair</keyword>
<evidence type="ECO:0000256" key="8">
    <source>
        <dbReference type="ARBA" id="ARBA00022763"/>
    </source>
</evidence>
<dbReference type="PROSITE" id="PS00447">
    <property type="entry name" value="DNA_POLYMERASE_A"/>
    <property type="match status" value="1"/>
</dbReference>
<reference evidence="20 21" key="1">
    <citation type="submission" date="2019-12" db="EMBL/GenBank/DDBJ databases">
        <title>The draft genomic sequence of strain Chitinophaga oryziterrae JCM 16595.</title>
        <authorList>
            <person name="Zhang X."/>
        </authorList>
    </citation>
    <scope>NUCLEOTIDE SEQUENCE [LARGE SCALE GENOMIC DNA]</scope>
    <source>
        <strain evidence="20 21">JCM 16595</strain>
    </source>
</reference>
<dbReference type="InterPro" id="IPR029060">
    <property type="entry name" value="PIN-like_dom_sf"/>
</dbReference>
<dbReference type="OrthoDB" id="9806424at2"/>
<evidence type="ECO:0000256" key="6">
    <source>
        <dbReference type="ARBA" id="ARBA00022705"/>
    </source>
</evidence>
<keyword evidence="5 16" id="KW-0548">Nucleotidyltransferase</keyword>
<dbReference type="Proteomes" id="UP000468388">
    <property type="component" value="Unassembled WGS sequence"/>
</dbReference>
<evidence type="ECO:0000256" key="12">
    <source>
        <dbReference type="ARBA" id="ARBA00023125"/>
    </source>
</evidence>
<evidence type="ECO:0000256" key="3">
    <source>
        <dbReference type="ARBA" id="ARBA00020311"/>
    </source>
</evidence>
<accession>A0A6N8JDB9</accession>
<dbReference type="RefSeq" id="WP_157301102.1">
    <property type="nucleotide sequence ID" value="NZ_BAAAZB010000002.1"/>
</dbReference>
<feature type="domain" description="DNA-directed DNA polymerase family A palm" evidence="19">
    <location>
        <begin position="695"/>
        <end position="902"/>
    </location>
</feature>
<dbReference type="InterPro" id="IPR008918">
    <property type="entry name" value="HhH2"/>
</dbReference>
<dbReference type="GO" id="GO:0008409">
    <property type="term" value="F:5'-3' exonuclease activity"/>
    <property type="evidence" value="ECO:0007669"/>
    <property type="project" value="UniProtKB-UniRule"/>
</dbReference>
<dbReference type="PANTHER" id="PTHR10133">
    <property type="entry name" value="DNA POLYMERASE I"/>
    <property type="match status" value="1"/>
</dbReference>
<dbReference type="CDD" id="cd08637">
    <property type="entry name" value="DNA_pol_A_pol_I_C"/>
    <property type="match status" value="1"/>
</dbReference>
<dbReference type="GO" id="GO:0008408">
    <property type="term" value="F:3'-5' exonuclease activity"/>
    <property type="evidence" value="ECO:0007669"/>
    <property type="project" value="UniProtKB-UniRule"/>
</dbReference>
<dbReference type="CDD" id="cd06139">
    <property type="entry name" value="DNA_polA_I_Ecoli_like_exo"/>
    <property type="match status" value="1"/>
</dbReference>
<keyword evidence="11 16" id="KW-0239">DNA-directed DNA polymerase</keyword>
<dbReference type="Gene3D" id="3.30.420.10">
    <property type="entry name" value="Ribonuclease H-like superfamily/Ribonuclease H"/>
    <property type="match status" value="1"/>
</dbReference>
<evidence type="ECO:0000256" key="5">
    <source>
        <dbReference type="ARBA" id="ARBA00022695"/>
    </source>
</evidence>
<dbReference type="NCBIfam" id="NF004397">
    <property type="entry name" value="PRK05755.1"/>
    <property type="match status" value="1"/>
</dbReference>
<dbReference type="NCBIfam" id="TIGR00593">
    <property type="entry name" value="pola"/>
    <property type="match status" value="1"/>
</dbReference>
<evidence type="ECO:0000256" key="16">
    <source>
        <dbReference type="RuleBase" id="RU004460"/>
    </source>
</evidence>
<organism evidence="20 21">
    <name type="scientific">Chitinophaga oryziterrae</name>
    <dbReference type="NCBI Taxonomy" id="1031224"/>
    <lineage>
        <taxon>Bacteria</taxon>
        <taxon>Pseudomonadati</taxon>
        <taxon>Bacteroidota</taxon>
        <taxon>Chitinophagia</taxon>
        <taxon>Chitinophagales</taxon>
        <taxon>Chitinophagaceae</taxon>
        <taxon>Chitinophaga</taxon>
    </lineage>
</organism>
<dbReference type="AlphaFoldDB" id="A0A6N8JDB9"/>
<dbReference type="SMART" id="SM00474">
    <property type="entry name" value="35EXOc"/>
    <property type="match status" value="1"/>
</dbReference>
<dbReference type="InterPro" id="IPR019760">
    <property type="entry name" value="DNA-dir_DNA_pol_A_CS"/>
</dbReference>
<dbReference type="EC" id="2.7.7.7" evidence="2 15"/>
<keyword evidence="12 16" id="KW-0238">DNA-binding</keyword>
<dbReference type="SMART" id="SM00475">
    <property type="entry name" value="53EXOc"/>
    <property type="match status" value="1"/>
</dbReference>
<evidence type="ECO:0000256" key="11">
    <source>
        <dbReference type="ARBA" id="ARBA00022932"/>
    </source>
</evidence>
<dbReference type="Pfam" id="PF01612">
    <property type="entry name" value="DNA_pol_A_exo1"/>
    <property type="match status" value="1"/>
</dbReference>
<keyword evidence="21" id="KW-1185">Reference proteome</keyword>
<evidence type="ECO:0000256" key="13">
    <source>
        <dbReference type="ARBA" id="ARBA00023204"/>
    </source>
</evidence>
<dbReference type="InterPro" id="IPR012337">
    <property type="entry name" value="RNaseH-like_sf"/>
</dbReference>
<evidence type="ECO:0000256" key="4">
    <source>
        <dbReference type="ARBA" id="ARBA00022679"/>
    </source>
</evidence>
<dbReference type="Gene3D" id="1.20.1060.10">
    <property type="entry name" value="Taq DNA Polymerase, Chain T, domain 4"/>
    <property type="match status" value="1"/>
</dbReference>
<dbReference type="InterPro" id="IPR036279">
    <property type="entry name" value="5-3_exonuclease_C_sf"/>
</dbReference>
<evidence type="ECO:0000256" key="7">
    <source>
        <dbReference type="ARBA" id="ARBA00022722"/>
    </source>
</evidence>
<dbReference type="SUPFAM" id="SSF47807">
    <property type="entry name" value="5' to 3' exonuclease, C-terminal subdomain"/>
    <property type="match status" value="1"/>
</dbReference>
<dbReference type="SMART" id="SM00482">
    <property type="entry name" value="POLAc"/>
    <property type="match status" value="1"/>
</dbReference>
<dbReference type="Pfam" id="PF00476">
    <property type="entry name" value="DNA_pol_A"/>
    <property type="match status" value="1"/>
</dbReference>
<dbReference type="FunFam" id="1.10.150.20:FF:000003">
    <property type="entry name" value="DNA polymerase I"/>
    <property type="match status" value="1"/>
</dbReference>
<evidence type="ECO:0000259" key="19">
    <source>
        <dbReference type="SMART" id="SM00482"/>
    </source>
</evidence>
<comment type="function">
    <text evidence="16">In addition to polymerase activity, this DNA polymerase exhibits 3'-5' and 5'-3' exonuclease activity.</text>
</comment>
<dbReference type="Pfam" id="PF02739">
    <property type="entry name" value="5_3_exonuc_N"/>
    <property type="match status" value="1"/>
</dbReference>
<dbReference type="PANTHER" id="PTHR10133:SF27">
    <property type="entry name" value="DNA POLYMERASE NU"/>
    <property type="match status" value="1"/>
</dbReference>
<dbReference type="CDD" id="cd09898">
    <property type="entry name" value="H3TH_53EXO"/>
    <property type="match status" value="1"/>
</dbReference>
<dbReference type="Gene3D" id="3.30.70.370">
    <property type="match status" value="1"/>
</dbReference>
<dbReference type="SUPFAM" id="SSF88723">
    <property type="entry name" value="PIN domain-like"/>
    <property type="match status" value="1"/>
</dbReference>
<evidence type="ECO:0000259" key="17">
    <source>
        <dbReference type="SMART" id="SM00474"/>
    </source>
</evidence>
<keyword evidence="9 16" id="KW-0378">Hydrolase</keyword>
<keyword evidence="8 16" id="KW-0227">DNA damage</keyword>
<evidence type="ECO:0000256" key="14">
    <source>
        <dbReference type="ARBA" id="ARBA00049244"/>
    </source>
</evidence>
<comment type="similarity">
    <text evidence="1 16">Belongs to the DNA polymerase type-A family.</text>
</comment>
<protein>
    <recommendedName>
        <fullName evidence="3 15">DNA polymerase I</fullName>
        <ecNumber evidence="2 15">2.7.7.7</ecNumber>
    </recommendedName>
</protein>
<dbReference type="EMBL" id="WRXO01000005">
    <property type="protein sequence ID" value="MVT42471.1"/>
    <property type="molecule type" value="Genomic_DNA"/>
</dbReference>
<dbReference type="GO" id="GO:0003677">
    <property type="term" value="F:DNA binding"/>
    <property type="evidence" value="ECO:0007669"/>
    <property type="project" value="UniProtKB-UniRule"/>
</dbReference>
<comment type="catalytic activity">
    <reaction evidence="14 16">
        <text>DNA(n) + a 2'-deoxyribonucleoside 5'-triphosphate = DNA(n+1) + diphosphate</text>
        <dbReference type="Rhea" id="RHEA:22508"/>
        <dbReference type="Rhea" id="RHEA-COMP:17339"/>
        <dbReference type="Rhea" id="RHEA-COMP:17340"/>
        <dbReference type="ChEBI" id="CHEBI:33019"/>
        <dbReference type="ChEBI" id="CHEBI:61560"/>
        <dbReference type="ChEBI" id="CHEBI:173112"/>
        <dbReference type="EC" id="2.7.7.7"/>
    </reaction>
</comment>
<dbReference type="InterPro" id="IPR020045">
    <property type="entry name" value="DNA_polI_H3TH"/>
</dbReference>
<dbReference type="InterPro" id="IPR001098">
    <property type="entry name" value="DNA-dir_DNA_pol_A_palm_dom"/>
</dbReference>
<dbReference type="FunFam" id="1.10.150.20:FF:000002">
    <property type="entry name" value="DNA polymerase I"/>
    <property type="match status" value="1"/>
</dbReference>
<evidence type="ECO:0000313" key="20">
    <source>
        <dbReference type="EMBL" id="MVT42471.1"/>
    </source>
</evidence>
<keyword evidence="6 16" id="KW-0235">DNA replication</keyword>
<dbReference type="GO" id="GO:0003887">
    <property type="term" value="F:DNA-directed DNA polymerase activity"/>
    <property type="evidence" value="ECO:0007669"/>
    <property type="project" value="UniProtKB-UniRule"/>
</dbReference>
<name>A0A6N8JDB9_9BACT</name>
<evidence type="ECO:0000256" key="2">
    <source>
        <dbReference type="ARBA" id="ARBA00012417"/>
    </source>
</evidence>
<dbReference type="GO" id="GO:0006261">
    <property type="term" value="P:DNA-templated DNA replication"/>
    <property type="evidence" value="ECO:0007669"/>
    <property type="project" value="UniProtKB-UniRule"/>
</dbReference>
<feature type="domain" description="3'-5' exonuclease" evidence="17">
    <location>
        <begin position="345"/>
        <end position="526"/>
    </location>
</feature>
<keyword evidence="7" id="KW-0540">Nuclease</keyword>
<keyword evidence="4 16" id="KW-0808">Transferase</keyword>
<dbReference type="Gene3D" id="1.10.150.20">
    <property type="entry name" value="5' to 3' exonuclease, C-terminal subdomain"/>
    <property type="match status" value="2"/>
</dbReference>
<dbReference type="GO" id="GO:0006302">
    <property type="term" value="P:double-strand break repair"/>
    <property type="evidence" value="ECO:0007669"/>
    <property type="project" value="TreeGrafter"/>
</dbReference>
<dbReference type="SUPFAM" id="SSF53098">
    <property type="entry name" value="Ribonuclease H-like"/>
    <property type="match status" value="1"/>
</dbReference>
<gene>
    <name evidence="16 20" type="primary">polA</name>
    <name evidence="20" type="ORF">GO495_17895</name>
</gene>
<feature type="domain" description="5'-3' exonuclease" evidence="18">
    <location>
        <begin position="4"/>
        <end position="265"/>
    </location>
</feature>
<dbReference type="CDD" id="cd09859">
    <property type="entry name" value="PIN_53EXO"/>
    <property type="match status" value="1"/>
</dbReference>
<evidence type="ECO:0000256" key="1">
    <source>
        <dbReference type="ARBA" id="ARBA00007705"/>
    </source>
</evidence>
<dbReference type="SMART" id="SM00279">
    <property type="entry name" value="HhH2"/>
    <property type="match status" value="1"/>
</dbReference>
<dbReference type="InterPro" id="IPR002298">
    <property type="entry name" value="DNA_polymerase_A"/>
</dbReference>
<dbReference type="Gene3D" id="3.40.50.1010">
    <property type="entry name" value="5'-nuclease"/>
    <property type="match status" value="1"/>
</dbReference>
<dbReference type="FunFam" id="1.20.1060.10:FF:000001">
    <property type="entry name" value="DNA polymerase I"/>
    <property type="match status" value="1"/>
</dbReference>
<dbReference type="InterPro" id="IPR036397">
    <property type="entry name" value="RNaseH_sf"/>
</dbReference>
<dbReference type="InterPro" id="IPR002421">
    <property type="entry name" value="5-3_exonuclease"/>
</dbReference>